<dbReference type="EMBL" id="BK059091">
    <property type="protein sequence ID" value="DAE28816.1"/>
    <property type="molecule type" value="Genomic_DNA"/>
</dbReference>
<evidence type="ECO:0000313" key="1">
    <source>
        <dbReference type="EMBL" id="DAE28816.1"/>
    </source>
</evidence>
<organism evidence="1">
    <name type="scientific">virus sp. ctmTa7</name>
    <dbReference type="NCBI Taxonomy" id="2828255"/>
    <lineage>
        <taxon>Viruses</taxon>
    </lineage>
</organism>
<name>A0A8S5RBR4_9VIRU</name>
<reference evidence="1" key="1">
    <citation type="journal article" date="2021" name="Proc. Natl. Acad. Sci. U.S.A.">
        <title>A Catalog of Tens of Thousands of Viruses from Human Metagenomes Reveals Hidden Associations with Chronic Diseases.</title>
        <authorList>
            <person name="Tisza M.J."/>
            <person name="Buck C.B."/>
        </authorList>
    </citation>
    <scope>NUCLEOTIDE SEQUENCE</scope>
    <source>
        <strain evidence="1">CtmTa7</strain>
    </source>
</reference>
<protein>
    <submittedName>
        <fullName evidence="1">Uncharacterized protein</fullName>
    </submittedName>
</protein>
<proteinExistence type="predicted"/>
<sequence>MEVETNKTFLSLCTTTSDRINNLDIKNGQIIFIRDSERIAFDYKDERLYYSQFINKHGEITAPVMLSDLDNGIYLISGQYQIGGDLETIFDSSQKVMFLIESDENNKYITKLGANGIDTYVINLISNEVKFDKYATQSWVLSQRYTSEDYVTKAIKNLYEQLKNEIVVPTKMSDLENDVGYLKSGDLSNVNSSDITGLF</sequence>
<accession>A0A8S5RBR4</accession>